<dbReference type="GO" id="GO:0009236">
    <property type="term" value="P:cobalamin biosynthetic process"/>
    <property type="evidence" value="ECO:0007669"/>
    <property type="project" value="UniProtKB-UniRule"/>
</dbReference>
<dbReference type="InterPro" id="IPR003200">
    <property type="entry name" value="Nict_dMeBzImd_PRibTrfase"/>
</dbReference>
<dbReference type="CDD" id="cd02439">
    <property type="entry name" value="DMB-PRT_CobT"/>
    <property type="match status" value="1"/>
</dbReference>
<dbReference type="EMBL" id="SLZZ01000012">
    <property type="protein sequence ID" value="TCS78326.1"/>
    <property type="molecule type" value="Genomic_DNA"/>
</dbReference>
<sequence>MNMEKIKEQIHPADKEIMKAAGRRWMSVAKPLFSLGKLENAVIRIAGMKGCTEFGLKKRGLIIMCADNGVVEEGVTQTGQEVTAAVADNFTKKAASVAIMCGEAGTDIFPVDIGMVTDVPSVTRLVEKVAYGTKNMAREPAMTREEAWQAVMTGVHRAEELKEQGYDILATGEMGIGNTTTSSAVAAVLLDRPVEEVTGKGAGLTGKGLERKIQVIKDAIALHRPEKDDVLDVLAKVGGLDIAGLTGVFLGGAMNRLPVVIDGFISAVAALCAARLVPAASDYMLASHISKEPAGGMLLDALHLSPFLTCDMFLGEGSGAVAVLPLLEMGLQVYLQMSTFEETGIEKYEVLK</sequence>
<gene>
    <name evidence="11" type="primary">cobT</name>
    <name evidence="12" type="ORF">EDD59_11287</name>
</gene>
<dbReference type="NCBIfam" id="TIGR03160">
    <property type="entry name" value="cobT_DBIPRT"/>
    <property type="match status" value="1"/>
</dbReference>
<dbReference type="AlphaFoldDB" id="A0A4R3K654"/>
<evidence type="ECO:0000256" key="4">
    <source>
        <dbReference type="ARBA" id="ARBA00011991"/>
    </source>
</evidence>
<evidence type="ECO:0000313" key="13">
    <source>
        <dbReference type="Proteomes" id="UP000295726"/>
    </source>
</evidence>
<keyword evidence="6 11" id="KW-0169">Cobalamin biosynthesis</keyword>
<dbReference type="Pfam" id="PF02277">
    <property type="entry name" value="DBI_PRT"/>
    <property type="match status" value="1"/>
</dbReference>
<protein>
    <recommendedName>
        <fullName evidence="5 11">Nicotinate-nucleotide--dimethylbenzimidazole phosphoribosyltransferase</fullName>
        <shortName evidence="11">NN:DBI PRT</shortName>
        <ecNumber evidence="4 11">2.4.2.21</ecNumber>
    </recommendedName>
    <alternativeName>
        <fullName evidence="9 11">N(1)-alpha-phosphoribosyltransferase</fullName>
    </alternativeName>
</protein>
<comment type="catalytic activity">
    <reaction evidence="10 11">
        <text>5,6-dimethylbenzimidazole + nicotinate beta-D-ribonucleotide = alpha-ribazole 5'-phosphate + nicotinate + H(+)</text>
        <dbReference type="Rhea" id="RHEA:11196"/>
        <dbReference type="ChEBI" id="CHEBI:15378"/>
        <dbReference type="ChEBI" id="CHEBI:15890"/>
        <dbReference type="ChEBI" id="CHEBI:32544"/>
        <dbReference type="ChEBI" id="CHEBI:57502"/>
        <dbReference type="ChEBI" id="CHEBI:57918"/>
        <dbReference type="EC" id="2.4.2.21"/>
    </reaction>
</comment>
<evidence type="ECO:0000313" key="12">
    <source>
        <dbReference type="EMBL" id="TCS78326.1"/>
    </source>
</evidence>
<dbReference type="InterPro" id="IPR017846">
    <property type="entry name" value="Nict_dMeBzImd_PRibTrfase_bact"/>
</dbReference>
<comment type="caution">
    <text evidence="12">The sequence shown here is derived from an EMBL/GenBank/DDBJ whole genome shotgun (WGS) entry which is preliminary data.</text>
</comment>
<comment type="similarity">
    <text evidence="3 11">Belongs to the CobT family.</text>
</comment>
<evidence type="ECO:0000256" key="11">
    <source>
        <dbReference type="HAMAP-Rule" id="MF_00230"/>
    </source>
</evidence>
<comment type="pathway">
    <text evidence="2 11">Nucleoside biosynthesis; alpha-ribazole biosynthesis; alpha-ribazole from 5,6-dimethylbenzimidazole: step 1/2.</text>
</comment>
<dbReference type="FunFam" id="3.40.50.10210:FF:000001">
    <property type="entry name" value="Nicotinate-nucleotide--dimethylbenzimidazole phosphoribosyltransferase"/>
    <property type="match status" value="1"/>
</dbReference>
<evidence type="ECO:0000256" key="5">
    <source>
        <dbReference type="ARBA" id="ARBA00015486"/>
    </source>
</evidence>
<dbReference type="Gene3D" id="3.40.50.10210">
    <property type="match status" value="1"/>
</dbReference>
<dbReference type="SUPFAM" id="SSF52733">
    <property type="entry name" value="Nicotinate mononucleotide:5,6-dimethylbenzimidazole phosphoribosyltransferase (CobT)"/>
    <property type="match status" value="1"/>
</dbReference>
<dbReference type="UniPathway" id="UPA00061">
    <property type="reaction ID" value="UER00516"/>
</dbReference>
<dbReference type="EC" id="2.4.2.21" evidence="4 11"/>
<name>A0A4R3K654_9FIRM</name>
<dbReference type="PANTHER" id="PTHR43463:SF1">
    <property type="entry name" value="NICOTINATE-NUCLEOTIDE--DIMETHYLBENZIMIDAZOLE PHOSPHORIBOSYLTRANSFERASE"/>
    <property type="match status" value="1"/>
</dbReference>
<proteinExistence type="inferred from homology"/>
<dbReference type="InterPro" id="IPR036087">
    <property type="entry name" value="Nict_dMeBzImd_PRibTrfase_sf"/>
</dbReference>
<keyword evidence="13" id="KW-1185">Reference proteome</keyword>
<dbReference type="InterPro" id="IPR023195">
    <property type="entry name" value="Nict_dMeBzImd_PRibTrfase_N"/>
</dbReference>
<keyword evidence="8 11" id="KW-0808">Transferase</keyword>
<accession>A0A4R3K654</accession>
<dbReference type="Gene3D" id="1.10.1610.10">
    <property type="match status" value="1"/>
</dbReference>
<organism evidence="12 13">
    <name type="scientific">Muricomes intestini</name>
    <dbReference type="NCBI Taxonomy" id="1796634"/>
    <lineage>
        <taxon>Bacteria</taxon>
        <taxon>Bacillati</taxon>
        <taxon>Bacillota</taxon>
        <taxon>Clostridia</taxon>
        <taxon>Lachnospirales</taxon>
        <taxon>Lachnospiraceae</taxon>
        <taxon>Muricomes</taxon>
    </lineage>
</organism>
<dbReference type="GO" id="GO:0008939">
    <property type="term" value="F:nicotinate-nucleotide-dimethylbenzimidazole phosphoribosyltransferase activity"/>
    <property type="evidence" value="ECO:0007669"/>
    <property type="project" value="UniProtKB-UniRule"/>
</dbReference>
<reference evidence="12 13" key="1">
    <citation type="submission" date="2019-03" db="EMBL/GenBank/DDBJ databases">
        <title>Genomic Encyclopedia of Type Strains, Phase IV (KMG-IV): sequencing the most valuable type-strain genomes for metagenomic binning, comparative biology and taxonomic classification.</title>
        <authorList>
            <person name="Goeker M."/>
        </authorList>
    </citation>
    <scope>NUCLEOTIDE SEQUENCE [LARGE SCALE GENOMIC DNA]</scope>
    <source>
        <strain evidence="12 13">DSM 29489</strain>
    </source>
</reference>
<dbReference type="NCBIfam" id="NF000996">
    <property type="entry name" value="PRK00105.1"/>
    <property type="match status" value="1"/>
</dbReference>
<dbReference type="HAMAP" id="MF_00230">
    <property type="entry name" value="CobT"/>
    <property type="match status" value="1"/>
</dbReference>
<evidence type="ECO:0000256" key="2">
    <source>
        <dbReference type="ARBA" id="ARBA00005049"/>
    </source>
</evidence>
<comment type="function">
    <text evidence="1 11">Catalyzes the synthesis of alpha-ribazole-5'-phosphate from nicotinate mononucleotide (NAMN) and 5,6-dimethylbenzimidazole (DMB).</text>
</comment>
<evidence type="ECO:0000256" key="3">
    <source>
        <dbReference type="ARBA" id="ARBA00007110"/>
    </source>
</evidence>
<evidence type="ECO:0000256" key="8">
    <source>
        <dbReference type="ARBA" id="ARBA00022679"/>
    </source>
</evidence>
<keyword evidence="7 11" id="KW-0328">Glycosyltransferase</keyword>
<evidence type="ECO:0000256" key="6">
    <source>
        <dbReference type="ARBA" id="ARBA00022573"/>
    </source>
</evidence>
<evidence type="ECO:0000256" key="9">
    <source>
        <dbReference type="ARBA" id="ARBA00030686"/>
    </source>
</evidence>
<dbReference type="PANTHER" id="PTHR43463">
    <property type="entry name" value="NICOTINATE-NUCLEOTIDE--DIMETHYLBENZIMIDAZOLE PHOSPHORIBOSYLTRANSFERASE"/>
    <property type="match status" value="1"/>
</dbReference>
<evidence type="ECO:0000256" key="7">
    <source>
        <dbReference type="ARBA" id="ARBA00022676"/>
    </source>
</evidence>
<dbReference type="Proteomes" id="UP000295726">
    <property type="component" value="Unassembled WGS sequence"/>
</dbReference>
<evidence type="ECO:0000256" key="1">
    <source>
        <dbReference type="ARBA" id="ARBA00002197"/>
    </source>
</evidence>
<feature type="active site" description="Proton acceptor" evidence="11">
    <location>
        <position position="316"/>
    </location>
</feature>
<evidence type="ECO:0000256" key="10">
    <source>
        <dbReference type="ARBA" id="ARBA00047340"/>
    </source>
</evidence>